<dbReference type="Proteomes" id="UP001044222">
    <property type="component" value="Unassembled WGS sequence"/>
</dbReference>
<evidence type="ECO:0000256" key="3">
    <source>
        <dbReference type="ARBA" id="ARBA00023136"/>
    </source>
</evidence>
<evidence type="ECO:0000256" key="1">
    <source>
        <dbReference type="ARBA" id="ARBA00004370"/>
    </source>
</evidence>
<organism evidence="7 8">
    <name type="scientific">Anguilla anguilla</name>
    <name type="common">European freshwater eel</name>
    <name type="synonym">Muraena anguilla</name>
    <dbReference type="NCBI Taxonomy" id="7936"/>
    <lineage>
        <taxon>Eukaryota</taxon>
        <taxon>Metazoa</taxon>
        <taxon>Chordata</taxon>
        <taxon>Craniata</taxon>
        <taxon>Vertebrata</taxon>
        <taxon>Euteleostomi</taxon>
        <taxon>Actinopterygii</taxon>
        <taxon>Neopterygii</taxon>
        <taxon>Teleostei</taxon>
        <taxon>Anguilliformes</taxon>
        <taxon>Anguillidae</taxon>
        <taxon>Anguilla</taxon>
    </lineage>
</organism>
<dbReference type="Pfam" id="PF11465">
    <property type="entry name" value="Receptor_2B4"/>
    <property type="match status" value="1"/>
</dbReference>
<keyword evidence="2 5" id="KW-0732">Signal</keyword>
<dbReference type="PANTHER" id="PTHR12080">
    <property type="entry name" value="SIGNALING LYMPHOCYTIC ACTIVATION MOLECULE"/>
    <property type="match status" value="1"/>
</dbReference>
<dbReference type="InterPro" id="IPR013783">
    <property type="entry name" value="Ig-like_fold"/>
</dbReference>
<feature type="non-terminal residue" evidence="7">
    <location>
        <position position="1"/>
    </location>
</feature>
<dbReference type="EMBL" id="JAFIRN010000688">
    <property type="protein sequence ID" value="KAG5830000.1"/>
    <property type="molecule type" value="Genomic_DNA"/>
</dbReference>
<evidence type="ECO:0000256" key="5">
    <source>
        <dbReference type="SAM" id="SignalP"/>
    </source>
</evidence>
<evidence type="ECO:0000313" key="7">
    <source>
        <dbReference type="EMBL" id="KAG5830000.1"/>
    </source>
</evidence>
<reference evidence="7" key="1">
    <citation type="submission" date="2021-01" db="EMBL/GenBank/DDBJ databases">
        <title>A chromosome-scale assembly of European eel, Anguilla anguilla.</title>
        <authorList>
            <person name="Henkel C."/>
            <person name="Jong-Raadsen S.A."/>
            <person name="Dufour S."/>
            <person name="Weltzien F.-A."/>
            <person name="Palstra A.P."/>
            <person name="Pelster B."/>
            <person name="Spaink H.P."/>
            <person name="Van Den Thillart G.E."/>
            <person name="Jansen H."/>
            <person name="Zahm M."/>
            <person name="Klopp C."/>
            <person name="Cedric C."/>
            <person name="Louis A."/>
            <person name="Berthelot C."/>
            <person name="Parey E."/>
            <person name="Roest Crollius H."/>
            <person name="Montfort J."/>
            <person name="Robinson-Rechavi M."/>
            <person name="Bucao C."/>
            <person name="Bouchez O."/>
            <person name="Gislard M."/>
            <person name="Lluch J."/>
            <person name="Milhes M."/>
            <person name="Lampietro C."/>
            <person name="Lopez Roques C."/>
            <person name="Donnadieu C."/>
            <person name="Braasch I."/>
            <person name="Desvignes T."/>
            <person name="Postlethwait J."/>
            <person name="Bobe J."/>
            <person name="Guiguen Y."/>
            <person name="Dirks R."/>
        </authorList>
    </citation>
    <scope>NUCLEOTIDE SEQUENCE</scope>
    <source>
        <strain evidence="7">Tag_6206</strain>
        <tissue evidence="7">Liver</tissue>
    </source>
</reference>
<evidence type="ECO:0000256" key="4">
    <source>
        <dbReference type="ARBA" id="ARBA00023180"/>
    </source>
</evidence>
<dbReference type="InterPro" id="IPR024303">
    <property type="entry name" value="NK_rcpt_2B4_Ig_dom"/>
</dbReference>
<dbReference type="InterPro" id="IPR036179">
    <property type="entry name" value="Ig-like_dom_sf"/>
</dbReference>
<sequence>MEPLIIIVLAFAAISVSRAEESLSLFVRKGGSVHLDVQGYEGLQFNTLYWHFNSIAILQYIIGFKLIFYEDYETRAEFDAKNFTLLLKNVQERDIGIYTAEITDDKGKRRHVATYRLTVQEAPPTPEVGVALLSSAGGFCMVSVNCSTNNTWASYTCDHAHCTQVANTTLSTEVKITVTATKEAIYCTSSNRVDIKTRSESIKDI</sequence>
<proteinExistence type="predicted"/>
<keyword evidence="4" id="KW-0325">Glycoprotein</keyword>
<feature type="domain" description="Natural killer cell receptor 2B4 immunoglobulin" evidence="6">
    <location>
        <begin position="75"/>
        <end position="110"/>
    </location>
</feature>
<evidence type="ECO:0000313" key="8">
    <source>
        <dbReference type="Proteomes" id="UP001044222"/>
    </source>
</evidence>
<accession>A0A9D3LGN0</accession>
<dbReference type="InterPro" id="IPR015631">
    <property type="entry name" value="CD2/SLAM_rcpt"/>
</dbReference>
<keyword evidence="3" id="KW-0472">Membrane</keyword>
<comment type="subcellular location">
    <subcellularLocation>
        <location evidence="1">Membrane</location>
    </subcellularLocation>
</comment>
<feature type="signal peptide" evidence="5">
    <location>
        <begin position="1"/>
        <end position="19"/>
    </location>
</feature>
<evidence type="ECO:0000256" key="2">
    <source>
        <dbReference type="ARBA" id="ARBA00022729"/>
    </source>
</evidence>
<evidence type="ECO:0000259" key="6">
    <source>
        <dbReference type="Pfam" id="PF11465"/>
    </source>
</evidence>
<dbReference type="Gene3D" id="2.60.40.10">
    <property type="entry name" value="Immunoglobulins"/>
    <property type="match status" value="1"/>
</dbReference>
<dbReference type="AlphaFoldDB" id="A0A9D3LGN0"/>
<name>A0A9D3LGN0_ANGAN</name>
<dbReference type="SUPFAM" id="SSF48726">
    <property type="entry name" value="Immunoglobulin"/>
    <property type="match status" value="1"/>
</dbReference>
<dbReference type="GO" id="GO:0016020">
    <property type="term" value="C:membrane"/>
    <property type="evidence" value="ECO:0007669"/>
    <property type="project" value="UniProtKB-SubCell"/>
</dbReference>
<keyword evidence="8" id="KW-1185">Reference proteome</keyword>
<dbReference type="PANTHER" id="PTHR12080:SF48">
    <property type="entry name" value="IMMUNOGLOBULIN SUBTYPE DOMAIN-CONTAINING PROTEIN"/>
    <property type="match status" value="1"/>
</dbReference>
<feature type="chain" id="PRO_5039526531" description="Natural killer cell receptor 2B4 immunoglobulin domain-containing protein" evidence="5">
    <location>
        <begin position="20"/>
        <end position="205"/>
    </location>
</feature>
<protein>
    <recommendedName>
        <fullName evidence="6">Natural killer cell receptor 2B4 immunoglobulin domain-containing protein</fullName>
    </recommendedName>
</protein>
<comment type="caution">
    <text evidence="7">The sequence shown here is derived from an EMBL/GenBank/DDBJ whole genome shotgun (WGS) entry which is preliminary data.</text>
</comment>
<gene>
    <name evidence="7" type="ORF">ANANG_G00319520</name>
</gene>